<dbReference type="Gene3D" id="1.10.10.2830">
    <property type="match status" value="1"/>
</dbReference>
<dbReference type="PANTHER" id="PTHR33375">
    <property type="entry name" value="CHROMOSOME-PARTITIONING PROTEIN PARB-RELATED"/>
    <property type="match status" value="1"/>
</dbReference>
<proteinExistence type="inferred from homology"/>
<dbReference type="PANTHER" id="PTHR33375:SF1">
    <property type="entry name" value="CHROMOSOME-PARTITIONING PROTEIN PARB-RELATED"/>
    <property type="match status" value="1"/>
</dbReference>
<protein>
    <submittedName>
        <fullName evidence="6">Chromosome partitioning protein ParB</fullName>
    </submittedName>
</protein>
<dbReference type="Proteomes" id="UP000187485">
    <property type="component" value="Unassembled WGS sequence"/>
</dbReference>
<dbReference type="SMART" id="SM00470">
    <property type="entry name" value="ParB"/>
    <property type="match status" value="1"/>
</dbReference>
<dbReference type="Pfam" id="PF02195">
    <property type="entry name" value="ParB_N"/>
    <property type="match status" value="1"/>
</dbReference>
<dbReference type="InterPro" id="IPR041468">
    <property type="entry name" value="HTH_ParB/Spo0J"/>
</dbReference>
<comment type="similarity">
    <text evidence="2">Belongs to the ParB family.</text>
</comment>
<dbReference type="OrthoDB" id="9802051at2"/>
<dbReference type="InterPro" id="IPR004437">
    <property type="entry name" value="ParB/RepB/Spo0J"/>
</dbReference>
<dbReference type="InterPro" id="IPR057240">
    <property type="entry name" value="ParB_dimer_C"/>
</dbReference>
<dbReference type="CDD" id="cd16393">
    <property type="entry name" value="SPO0J_N"/>
    <property type="match status" value="1"/>
</dbReference>
<evidence type="ECO:0000256" key="1">
    <source>
        <dbReference type="ARBA" id="ARBA00004453"/>
    </source>
</evidence>
<dbReference type="GO" id="GO:0007059">
    <property type="term" value="P:chromosome segregation"/>
    <property type="evidence" value="ECO:0007669"/>
    <property type="project" value="UniProtKB-KW"/>
</dbReference>
<keyword evidence="3" id="KW-0159">Chromosome partition</keyword>
<dbReference type="GO" id="GO:0045881">
    <property type="term" value="P:positive regulation of sporulation resulting in formation of a cellular spore"/>
    <property type="evidence" value="ECO:0007669"/>
    <property type="project" value="TreeGrafter"/>
</dbReference>
<comment type="subcellular location">
    <subcellularLocation>
        <location evidence="1">Cytoplasm</location>
        <location evidence="1">Nucleoid</location>
    </subcellularLocation>
</comment>
<dbReference type="InterPro" id="IPR050336">
    <property type="entry name" value="Chromosome_partition/occlusion"/>
</dbReference>
<sequence>MKNKKGLGRGLDALIPEGKLNLGNLTEAGEKGLYEINVEKIIPNPKQPRTIFSEEALAELAESIKKHGVLQPIVVRKIAGDKYELVAGERRWRAAQLAGLKQIPAVVKDFNDEEATVVALMENLQREDLNPLEQAKALKRLIEEFHLTQEEVAENLAKSRTYVTNLLRLLNLPLVIQEMVERGELSYGHARALLALEDPIKMSEAARKVINEGLSVRATEELVKKIKNKPEVKIKTKRQVSPEIQEIEDKLKAFFSTKVEIKNTAKGRGKITIEYYSPEELQRILDLLYIE</sequence>
<keyword evidence="4" id="KW-0238">DNA-binding</keyword>
<dbReference type="Gene3D" id="3.90.1530.30">
    <property type="match status" value="1"/>
</dbReference>
<gene>
    <name evidence="6" type="ORF">cpu_05960</name>
</gene>
<evidence type="ECO:0000256" key="3">
    <source>
        <dbReference type="ARBA" id="ARBA00022829"/>
    </source>
</evidence>
<dbReference type="AlphaFoldDB" id="A0A1L8CT40"/>
<dbReference type="Pfam" id="PF17762">
    <property type="entry name" value="HTH_ParB"/>
    <property type="match status" value="1"/>
</dbReference>
<evidence type="ECO:0000313" key="7">
    <source>
        <dbReference type="Proteomes" id="UP000187485"/>
    </source>
</evidence>
<dbReference type="FunFam" id="1.10.10.2830:FF:000001">
    <property type="entry name" value="Chromosome partitioning protein ParB"/>
    <property type="match status" value="1"/>
</dbReference>
<dbReference type="NCBIfam" id="TIGR00180">
    <property type="entry name" value="parB_part"/>
    <property type="match status" value="1"/>
</dbReference>
<dbReference type="EMBL" id="BDJK01000009">
    <property type="protein sequence ID" value="GAV22086.1"/>
    <property type="molecule type" value="Genomic_DNA"/>
</dbReference>
<reference evidence="7" key="1">
    <citation type="submission" date="2016-12" db="EMBL/GenBank/DDBJ databases">
        <title>Draft Genome Sequences od Carboxydothermus pertinax and islandicus, Hydrogenogenic Carboxydotrophic Bacteria.</title>
        <authorList>
            <person name="Fukuyama Y."/>
            <person name="Ohmae K."/>
            <person name="Yoneda Y."/>
            <person name="Yoshida T."/>
            <person name="Sako Y."/>
        </authorList>
    </citation>
    <scope>NUCLEOTIDE SEQUENCE [LARGE SCALE GENOMIC DNA]</scope>
    <source>
        <strain evidence="7">Ug1</strain>
    </source>
</reference>
<accession>A0A1L8CT40</accession>
<dbReference type="STRING" id="870242.cpu_05960"/>
<feature type="domain" description="ParB-like N-terminal" evidence="5">
    <location>
        <begin position="34"/>
        <end position="124"/>
    </location>
</feature>
<comment type="caution">
    <text evidence="6">The sequence shown here is derived from an EMBL/GenBank/DDBJ whole genome shotgun (WGS) entry which is preliminary data.</text>
</comment>
<evidence type="ECO:0000256" key="2">
    <source>
        <dbReference type="ARBA" id="ARBA00006295"/>
    </source>
</evidence>
<keyword evidence="7" id="KW-1185">Reference proteome</keyword>
<dbReference type="GO" id="GO:0009295">
    <property type="term" value="C:nucleoid"/>
    <property type="evidence" value="ECO:0007669"/>
    <property type="project" value="UniProtKB-SubCell"/>
</dbReference>
<name>A0A1L8CT40_9THEO</name>
<dbReference type="RefSeq" id="WP_075858527.1">
    <property type="nucleotide sequence ID" value="NZ_BDJK01000009.1"/>
</dbReference>
<dbReference type="InterPro" id="IPR036086">
    <property type="entry name" value="ParB/Sulfiredoxin_sf"/>
</dbReference>
<dbReference type="FunFam" id="3.90.1530.30:FF:000001">
    <property type="entry name" value="Chromosome partitioning protein ParB"/>
    <property type="match status" value="1"/>
</dbReference>
<evidence type="ECO:0000256" key="4">
    <source>
        <dbReference type="ARBA" id="ARBA00023125"/>
    </source>
</evidence>
<dbReference type="InterPro" id="IPR003115">
    <property type="entry name" value="ParB_N"/>
</dbReference>
<organism evidence="6 7">
    <name type="scientific">Carboxydothermus pertinax</name>
    <dbReference type="NCBI Taxonomy" id="870242"/>
    <lineage>
        <taxon>Bacteria</taxon>
        <taxon>Bacillati</taxon>
        <taxon>Bacillota</taxon>
        <taxon>Clostridia</taxon>
        <taxon>Thermoanaerobacterales</taxon>
        <taxon>Thermoanaerobacteraceae</taxon>
        <taxon>Carboxydothermus</taxon>
    </lineage>
</organism>
<evidence type="ECO:0000259" key="5">
    <source>
        <dbReference type="SMART" id="SM00470"/>
    </source>
</evidence>
<dbReference type="GO" id="GO:0003677">
    <property type="term" value="F:DNA binding"/>
    <property type="evidence" value="ECO:0007669"/>
    <property type="project" value="UniProtKB-KW"/>
</dbReference>
<dbReference type="GO" id="GO:0005694">
    <property type="term" value="C:chromosome"/>
    <property type="evidence" value="ECO:0007669"/>
    <property type="project" value="TreeGrafter"/>
</dbReference>
<dbReference type="Pfam" id="PF23552">
    <property type="entry name" value="ParB_C"/>
    <property type="match status" value="1"/>
</dbReference>
<evidence type="ECO:0000313" key="6">
    <source>
        <dbReference type="EMBL" id="GAV22086.1"/>
    </source>
</evidence>
<dbReference type="SUPFAM" id="SSF110849">
    <property type="entry name" value="ParB/Sulfiredoxin"/>
    <property type="match status" value="1"/>
</dbReference>